<evidence type="ECO:0000256" key="3">
    <source>
        <dbReference type="ARBA" id="ARBA00022692"/>
    </source>
</evidence>
<keyword evidence="4 6" id="KW-1133">Transmembrane helix</keyword>
<dbReference type="Pfam" id="PF01810">
    <property type="entry name" value="LysE"/>
    <property type="match status" value="1"/>
</dbReference>
<accession>A0A917CME4</accession>
<keyword evidence="2" id="KW-1003">Cell membrane</keyword>
<proteinExistence type="predicted"/>
<dbReference type="GO" id="GO:0015171">
    <property type="term" value="F:amino acid transmembrane transporter activity"/>
    <property type="evidence" value="ECO:0007669"/>
    <property type="project" value="TreeGrafter"/>
</dbReference>
<name>A0A917CME4_9BACL</name>
<sequence length="209" mass="22521">MEIMSILAFLGTAVLLTLMPGPDNLFVLAQSIAQGKKAGIATTFGLCTGLLVHITAATLGISALIYQSALAFTLVKYAGACYLLFLAYKSFKAKDSELTVDRQESQSIDLLSLYRKGILMNILNPKVSLFFLALLPPFVNQSAGHVSLQMLLLGVVFLLQALVIFFAISVFSGKVRVILLKNPRVSRKINLIQGTLLGIIGLKVAFSGK</sequence>
<feature type="transmembrane region" description="Helical" evidence="6">
    <location>
        <begin position="39"/>
        <end position="62"/>
    </location>
</feature>
<evidence type="ECO:0000256" key="4">
    <source>
        <dbReference type="ARBA" id="ARBA00022989"/>
    </source>
</evidence>
<dbReference type="AlphaFoldDB" id="A0A917CME4"/>
<gene>
    <name evidence="7" type="ORF">GCM10010912_42120</name>
</gene>
<organism evidence="7 8">
    <name type="scientific">Paenibacillus albidus</name>
    <dbReference type="NCBI Taxonomy" id="2041023"/>
    <lineage>
        <taxon>Bacteria</taxon>
        <taxon>Bacillati</taxon>
        <taxon>Bacillota</taxon>
        <taxon>Bacilli</taxon>
        <taxon>Bacillales</taxon>
        <taxon>Paenibacillaceae</taxon>
        <taxon>Paenibacillus</taxon>
    </lineage>
</organism>
<comment type="caution">
    <text evidence="7">The sequence shown here is derived from an EMBL/GenBank/DDBJ whole genome shotgun (WGS) entry which is preliminary data.</text>
</comment>
<feature type="transmembrane region" description="Helical" evidence="6">
    <location>
        <begin position="151"/>
        <end position="171"/>
    </location>
</feature>
<evidence type="ECO:0000256" key="2">
    <source>
        <dbReference type="ARBA" id="ARBA00022475"/>
    </source>
</evidence>
<protein>
    <submittedName>
        <fullName evidence="7">LysE family translocator</fullName>
    </submittedName>
</protein>
<keyword evidence="3 6" id="KW-0812">Transmembrane</keyword>
<dbReference type="PANTHER" id="PTHR30086">
    <property type="entry name" value="ARGININE EXPORTER PROTEIN ARGO"/>
    <property type="match status" value="1"/>
</dbReference>
<reference evidence="7" key="1">
    <citation type="journal article" date="2014" name="Int. J. Syst. Evol. Microbiol.">
        <title>Complete genome sequence of Corynebacterium casei LMG S-19264T (=DSM 44701T), isolated from a smear-ripened cheese.</title>
        <authorList>
            <consortium name="US DOE Joint Genome Institute (JGI-PGF)"/>
            <person name="Walter F."/>
            <person name="Albersmeier A."/>
            <person name="Kalinowski J."/>
            <person name="Ruckert C."/>
        </authorList>
    </citation>
    <scope>NUCLEOTIDE SEQUENCE</scope>
    <source>
        <strain evidence="7">CGMCC 1.16134</strain>
    </source>
</reference>
<evidence type="ECO:0000256" key="5">
    <source>
        <dbReference type="ARBA" id="ARBA00023136"/>
    </source>
</evidence>
<keyword evidence="8" id="KW-1185">Reference proteome</keyword>
<comment type="subcellular location">
    <subcellularLocation>
        <location evidence="1">Cell membrane</location>
        <topology evidence="1">Multi-pass membrane protein</topology>
    </subcellularLocation>
</comment>
<dbReference type="EMBL" id="BMKR01000020">
    <property type="protein sequence ID" value="GGF92669.1"/>
    <property type="molecule type" value="Genomic_DNA"/>
</dbReference>
<evidence type="ECO:0000313" key="7">
    <source>
        <dbReference type="EMBL" id="GGF92669.1"/>
    </source>
</evidence>
<feature type="transmembrane region" description="Helical" evidence="6">
    <location>
        <begin position="69"/>
        <end position="88"/>
    </location>
</feature>
<feature type="transmembrane region" description="Helical" evidence="6">
    <location>
        <begin position="118"/>
        <end position="139"/>
    </location>
</feature>
<dbReference type="PIRSF" id="PIRSF006324">
    <property type="entry name" value="LeuE"/>
    <property type="match status" value="1"/>
</dbReference>
<dbReference type="Proteomes" id="UP000637643">
    <property type="component" value="Unassembled WGS sequence"/>
</dbReference>
<dbReference type="PANTHER" id="PTHR30086:SF20">
    <property type="entry name" value="ARGININE EXPORTER PROTEIN ARGO-RELATED"/>
    <property type="match status" value="1"/>
</dbReference>
<evidence type="ECO:0000256" key="1">
    <source>
        <dbReference type="ARBA" id="ARBA00004651"/>
    </source>
</evidence>
<dbReference type="RefSeq" id="WP_189028379.1">
    <property type="nucleotide sequence ID" value="NZ_BMKR01000020.1"/>
</dbReference>
<evidence type="ECO:0000256" key="6">
    <source>
        <dbReference type="SAM" id="Phobius"/>
    </source>
</evidence>
<reference evidence="7" key="2">
    <citation type="submission" date="2020-09" db="EMBL/GenBank/DDBJ databases">
        <authorList>
            <person name="Sun Q."/>
            <person name="Zhou Y."/>
        </authorList>
    </citation>
    <scope>NUCLEOTIDE SEQUENCE</scope>
    <source>
        <strain evidence="7">CGMCC 1.16134</strain>
    </source>
</reference>
<dbReference type="GO" id="GO:0005886">
    <property type="term" value="C:plasma membrane"/>
    <property type="evidence" value="ECO:0007669"/>
    <property type="project" value="UniProtKB-SubCell"/>
</dbReference>
<keyword evidence="5 6" id="KW-0472">Membrane</keyword>
<dbReference type="InterPro" id="IPR001123">
    <property type="entry name" value="LeuE-type"/>
</dbReference>
<evidence type="ECO:0000313" key="8">
    <source>
        <dbReference type="Proteomes" id="UP000637643"/>
    </source>
</evidence>